<dbReference type="InterPro" id="IPR003660">
    <property type="entry name" value="HAMP_dom"/>
</dbReference>
<evidence type="ECO:0000256" key="3">
    <source>
        <dbReference type="ARBA" id="ARBA00012438"/>
    </source>
</evidence>
<dbReference type="PANTHER" id="PTHR45339:SF5">
    <property type="entry name" value="HISTIDINE KINASE"/>
    <property type="match status" value="1"/>
</dbReference>
<evidence type="ECO:0000256" key="8">
    <source>
        <dbReference type="ARBA" id="ARBA00022741"/>
    </source>
</evidence>
<dbReference type="AlphaFoldDB" id="A0A3N9TI76"/>
<dbReference type="InterPro" id="IPR036641">
    <property type="entry name" value="HPT_dom_sf"/>
</dbReference>
<dbReference type="SUPFAM" id="SSF52172">
    <property type="entry name" value="CheY-like"/>
    <property type="match status" value="1"/>
</dbReference>
<dbReference type="PANTHER" id="PTHR45339">
    <property type="entry name" value="HYBRID SIGNAL TRANSDUCTION HISTIDINE KINASE J"/>
    <property type="match status" value="1"/>
</dbReference>
<dbReference type="EMBL" id="RJVQ01000002">
    <property type="protein sequence ID" value="RQW63780.1"/>
    <property type="molecule type" value="Genomic_DNA"/>
</dbReference>
<evidence type="ECO:0000256" key="14">
    <source>
        <dbReference type="ARBA" id="ARBA00023136"/>
    </source>
</evidence>
<dbReference type="CDD" id="cd16922">
    <property type="entry name" value="HATPase_EvgS-ArcB-TorS-like"/>
    <property type="match status" value="1"/>
</dbReference>
<dbReference type="InterPro" id="IPR001789">
    <property type="entry name" value="Sig_transdc_resp-reg_receiver"/>
</dbReference>
<dbReference type="Pfam" id="PF00672">
    <property type="entry name" value="HAMP"/>
    <property type="match status" value="1"/>
</dbReference>
<evidence type="ECO:0000256" key="10">
    <source>
        <dbReference type="ARBA" id="ARBA00022801"/>
    </source>
</evidence>
<dbReference type="InterPro" id="IPR003661">
    <property type="entry name" value="HisK_dim/P_dom"/>
</dbReference>
<feature type="modified residue" description="Phosphohistidine" evidence="15">
    <location>
        <position position="870"/>
    </location>
</feature>
<evidence type="ECO:0000256" key="4">
    <source>
        <dbReference type="ARBA" id="ARBA00022475"/>
    </source>
</evidence>
<evidence type="ECO:0000256" key="15">
    <source>
        <dbReference type="PROSITE-ProRule" id="PRU00110"/>
    </source>
</evidence>
<keyword evidence="10" id="KW-0378">Hydrolase</keyword>
<accession>A0A3N9TI76</accession>
<dbReference type="Pfam" id="PF00072">
    <property type="entry name" value="Response_reg"/>
    <property type="match status" value="1"/>
</dbReference>
<evidence type="ECO:0000259" key="20">
    <source>
        <dbReference type="PROSITE" id="PS50110"/>
    </source>
</evidence>
<dbReference type="SMART" id="SM00388">
    <property type="entry name" value="HisKA"/>
    <property type="match status" value="1"/>
</dbReference>
<reference evidence="23 24" key="1">
    <citation type="submission" date="2018-11" db="EMBL/GenBank/DDBJ databases">
        <title>Vibrio LJC006 sp. nov., isolated from seawater during the bloom of the enteromorpha.</title>
        <authorList>
            <person name="Liang J."/>
        </authorList>
    </citation>
    <scope>NUCLEOTIDE SEQUENCE [LARGE SCALE GENOMIC DNA]</scope>
    <source>
        <strain evidence="23 24">LJC006</strain>
    </source>
</reference>
<dbReference type="PROSITE" id="PS50110">
    <property type="entry name" value="RESPONSE_REGULATORY"/>
    <property type="match status" value="1"/>
</dbReference>
<dbReference type="Pfam" id="PF00512">
    <property type="entry name" value="HisKA"/>
    <property type="match status" value="1"/>
</dbReference>
<dbReference type="GO" id="GO:0000155">
    <property type="term" value="F:phosphorelay sensor kinase activity"/>
    <property type="evidence" value="ECO:0007669"/>
    <property type="project" value="InterPro"/>
</dbReference>
<dbReference type="RefSeq" id="WP_124935900.1">
    <property type="nucleotide sequence ID" value="NZ_RJVQ01000002.1"/>
</dbReference>
<dbReference type="InterPro" id="IPR008207">
    <property type="entry name" value="Sig_transdc_His_kin_Hpt_dom"/>
</dbReference>
<evidence type="ECO:0000256" key="17">
    <source>
        <dbReference type="SAM" id="Coils"/>
    </source>
</evidence>
<comment type="caution">
    <text evidence="23">The sequence shown here is derived from an EMBL/GenBank/DDBJ whole genome shotgun (WGS) entry which is preliminary data.</text>
</comment>
<evidence type="ECO:0000259" key="19">
    <source>
        <dbReference type="PROSITE" id="PS50109"/>
    </source>
</evidence>
<dbReference type="GO" id="GO:0005524">
    <property type="term" value="F:ATP binding"/>
    <property type="evidence" value="ECO:0007669"/>
    <property type="project" value="UniProtKB-KW"/>
</dbReference>
<dbReference type="FunFam" id="3.30.565.10:FF:000010">
    <property type="entry name" value="Sensor histidine kinase RcsC"/>
    <property type="match status" value="1"/>
</dbReference>
<feature type="domain" description="HAMP" evidence="21">
    <location>
        <begin position="198"/>
        <end position="250"/>
    </location>
</feature>
<dbReference type="Gene3D" id="1.10.287.130">
    <property type="match status" value="1"/>
</dbReference>
<dbReference type="InterPro" id="IPR036097">
    <property type="entry name" value="HisK_dim/P_sf"/>
</dbReference>
<dbReference type="Gene3D" id="1.20.120.160">
    <property type="entry name" value="HPT domain"/>
    <property type="match status" value="1"/>
</dbReference>
<dbReference type="Gene3D" id="3.40.50.2300">
    <property type="match status" value="1"/>
</dbReference>
<dbReference type="InterPro" id="IPR004358">
    <property type="entry name" value="Sig_transdc_His_kin-like_C"/>
</dbReference>
<evidence type="ECO:0000256" key="2">
    <source>
        <dbReference type="ARBA" id="ARBA00004651"/>
    </source>
</evidence>
<feature type="domain" description="HPt" evidence="22">
    <location>
        <begin position="830"/>
        <end position="928"/>
    </location>
</feature>
<feature type="transmembrane region" description="Helical" evidence="18">
    <location>
        <begin position="175"/>
        <end position="197"/>
    </location>
</feature>
<dbReference type="Gene3D" id="6.10.340.10">
    <property type="match status" value="1"/>
</dbReference>
<dbReference type="InterPro" id="IPR003594">
    <property type="entry name" value="HATPase_dom"/>
</dbReference>
<dbReference type="FunFam" id="1.10.287.130:FF:000003">
    <property type="entry name" value="Histidine kinase"/>
    <property type="match status" value="1"/>
</dbReference>
<gene>
    <name evidence="23" type="primary">barA</name>
    <name evidence="23" type="ORF">EES38_04010</name>
</gene>
<keyword evidence="24" id="KW-1185">Reference proteome</keyword>
<evidence type="ECO:0000259" key="22">
    <source>
        <dbReference type="PROSITE" id="PS50894"/>
    </source>
</evidence>
<dbReference type="EC" id="2.7.13.3" evidence="3"/>
<dbReference type="PROSITE" id="PS50894">
    <property type="entry name" value="HPT"/>
    <property type="match status" value="1"/>
</dbReference>
<name>A0A3N9TI76_9VIBR</name>
<proteinExistence type="predicted"/>
<dbReference type="CDD" id="cd06225">
    <property type="entry name" value="HAMP"/>
    <property type="match status" value="1"/>
</dbReference>
<dbReference type="Proteomes" id="UP000281112">
    <property type="component" value="Unassembled WGS sequence"/>
</dbReference>
<evidence type="ECO:0000256" key="5">
    <source>
        <dbReference type="ARBA" id="ARBA00022553"/>
    </source>
</evidence>
<feature type="domain" description="Response regulatory" evidence="20">
    <location>
        <begin position="669"/>
        <end position="785"/>
    </location>
</feature>
<evidence type="ECO:0000259" key="21">
    <source>
        <dbReference type="PROSITE" id="PS50885"/>
    </source>
</evidence>
<dbReference type="CDD" id="cd00082">
    <property type="entry name" value="HisKA"/>
    <property type="match status" value="1"/>
</dbReference>
<evidence type="ECO:0000256" key="1">
    <source>
        <dbReference type="ARBA" id="ARBA00000085"/>
    </source>
</evidence>
<keyword evidence="13" id="KW-0902">Two-component regulatory system</keyword>
<dbReference type="Pfam" id="PF01627">
    <property type="entry name" value="Hpt"/>
    <property type="match status" value="1"/>
</dbReference>
<dbReference type="SMART" id="SM00387">
    <property type="entry name" value="HATPase_c"/>
    <property type="match status" value="1"/>
</dbReference>
<comment type="catalytic activity">
    <reaction evidence="1">
        <text>ATP + protein L-histidine = ADP + protein N-phospho-L-histidine.</text>
        <dbReference type="EC" id="2.7.13.3"/>
    </reaction>
</comment>
<dbReference type="CDD" id="cd17546">
    <property type="entry name" value="REC_hyHK_CKI1_RcsC-like"/>
    <property type="match status" value="1"/>
</dbReference>
<feature type="transmembrane region" description="Helical" evidence="18">
    <location>
        <begin position="6"/>
        <end position="29"/>
    </location>
</feature>
<dbReference type="Pfam" id="PF09984">
    <property type="entry name" value="sCache_4"/>
    <property type="match status" value="1"/>
</dbReference>
<feature type="domain" description="Histidine kinase" evidence="19">
    <location>
        <begin position="297"/>
        <end position="518"/>
    </location>
</feature>
<keyword evidence="4" id="KW-1003">Cell membrane</keyword>
<dbReference type="SMART" id="SM00073">
    <property type="entry name" value="HPT"/>
    <property type="match status" value="1"/>
</dbReference>
<dbReference type="SUPFAM" id="SSF47384">
    <property type="entry name" value="Homodimeric domain of signal transducing histidine kinase"/>
    <property type="match status" value="1"/>
</dbReference>
<keyword evidence="5 16" id="KW-0597">Phosphoprotein</keyword>
<dbReference type="NCBIfam" id="NF008318">
    <property type="entry name" value="PRK11107.1"/>
    <property type="match status" value="1"/>
</dbReference>
<evidence type="ECO:0000256" key="9">
    <source>
        <dbReference type="ARBA" id="ARBA00022777"/>
    </source>
</evidence>
<keyword evidence="9 23" id="KW-0418">Kinase</keyword>
<evidence type="ECO:0000313" key="23">
    <source>
        <dbReference type="EMBL" id="RQW63780.1"/>
    </source>
</evidence>
<dbReference type="Pfam" id="PF02518">
    <property type="entry name" value="HATPase_c"/>
    <property type="match status" value="1"/>
</dbReference>
<sequence>MTRYGLRARVITLTLAPTLIIGLLLSAFFSYNRYHDLEAQVITAGSNIIEPLAIASEGALRNESREEVRRIISYAHRKNSKFVRSIAVFDNRHQLFVTSNFHPNFESLMYPKDKRIPTLGSAEMKDNNTLILRTPILAESQLSDGRTNAENIPVLGYIAIELDLSPLRLQQYQEIFLAILVLVLGLALSAVFAFRLMHDVTRPITHMKNVVDRIRRGHLDVRIEGKMHGELDDLKMGINAMAVSLSEYHVEMQHSIDQATSDLRETLEQLEIQNVELDIAKKRAQEAARVKSEFLANMSHELRTPLNGVIGFTRQMLKTKLTNSQSDYLQTIEKSANNLLSIINDILDFSKLEAGKLALENIPFEFQESLEEVVDLLATSAHEKGLEITLKVDPKIPAGVIGDPLRIQQILTNLVGNSIKFTERGNIDISVEMRSAKDESVELQFMVRDTGIGISERQQAQLFQAFSQADASISRRYGGTGLGLVITQKLVGQMGGEISLTSRLHQGSTFWFTIKLQGTEIPVGGWYSSTELTDKTVLLVEQNIQSASIIQRTLSLAGMDVSYMGELPNDNSHYDYVIYNLSPSLPSEQETVCREIEKALSMTSTLLIGTPSTELALSDHLMRHYPVKCLTKPLAKRKLLQALLDLHPAQDIIEVAPTTIAIPEKMPLRVMAVDDNPANLKLITALLQERVADVVSCTNGKEAVAQAQAQKFDIILMDIQMPQMDGVTACQKIKNIEMNAKTPVIAVTAHAMTGERDRLLSEGMDDYLTKPIEEHVLQQVLIHWNPHPHEHEHEKISPLMGSENVQQNTEPKSVDNVIDWPAALKQAANKEDLAKDMLKMLVDYIPEVDSIVASALENSIDQETLIHHVHKLHGSCSYSGVPKLKKICAQLEQALRSGSSFNDLEPELFELQDEMEKVVSQSHLFLSN</sequence>
<dbReference type="InterPro" id="IPR011006">
    <property type="entry name" value="CheY-like_superfamily"/>
</dbReference>
<evidence type="ECO:0000256" key="13">
    <source>
        <dbReference type="ARBA" id="ARBA00023012"/>
    </source>
</evidence>
<organism evidence="23 24">
    <name type="scientific">Vibrio viridaestus</name>
    <dbReference type="NCBI Taxonomy" id="2487322"/>
    <lineage>
        <taxon>Bacteria</taxon>
        <taxon>Pseudomonadati</taxon>
        <taxon>Pseudomonadota</taxon>
        <taxon>Gammaproteobacteria</taxon>
        <taxon>Vibrionales</taxon>
        <taxon>Vibrionaceae</taxon>
        <taxon>Vibrio</taxon>
    </lineage>
</organism>
<evidence type="ECO:0000313" key="24">
    <source>
        <dbReference type="Proteomes" id="UP000281112"/>
    </source>
</evidence>
<dbReference type="GO" id="GO:0005886">
    <property type="term" value="C:plasma membrane"/>
    <property type="evidence" value="ECO:0007669"/>
    <property type="project" value="UniProtKB-SubCell"/>
</dbReference>
<dbReference type="SUPFAM" id="SSF55874">
    <property type="entry name" value="ATPase domain of HSP90 chaperone/DNA topoisomerase II/histidine kinase"/>
    <property type="match status" value="1"/>
</dbReference>
<dbReference type="InterPro" id="IPR005467">
    <property type="entry name" value="His_kinase_dom"/>
</dbReference>
<dbReference type="InterPro" id="IPR019247">
    <property type="entry name" value="Histidine_kinase_BarA_N"/>
</dbReference>
<keyword evidence="7 18" id="KW-0812">Transmembrane</keyword>
<dbReference type="GO" id="GO:0016787">
    <property type="term" value="F:hydrolase activity"/>
    <property type="evidence" value="ECO:0007669"/>
    <property type="project" value="UniProtKB-KW"/>
</dbReference>
<keyword evidence="11" id="KW-0067">ATP-binding</keyword>
<evidence type="ECO:0000256" key="16">
    <source>
        <dbReference type="PROSITE-ProRule" id="PRU00169"/>
    </source>
</evidence>
<evidence type="ECO:0000256" key="12">
    <source>
        <dbReference type="ARBA" id="ARBA00022989"/>
    </source>
</evidence>
<dbReference type="CDD" id="cd00088">
    <property type="entry name" value="HPT"/>
    <property type="match status" value="1"/>
</dbReference>
<protein>
    <recommendedName>
        <fullName evidence="3">histidine kinase</fullName>
        <ecNumber evidence="3">2.7.13.3</ecNumber>
    </recommendedName>
</protein>
<dbReference type="SUPFAM" id="SSF47226">
    <property type="entry name" value="Histidine-containing phosphotransfer domain, HPT domain"/>
    <property type="match status" value="1"/>
</dbReference>
<dbReference type="PRINTS" id="PR00344">
    <property type="entry name" value="BCTRLSENSOR"/>
</dbReference>
<feature type="modified residue" description="4-aspartylphosphate" evidence="16">
    <location>
        <position position="718"/>
    </location>
</feature>
<keyword evidence="6 23" id="KW-0808">Transferase</keyword>
<dbReference type="InterPro" id="IPR036890">
    <property type="entry name" value="HATPase_C_sf"/>
</dbReference>
<dbReference type="SUPFAM" id="SSF158472">
    <property type="entry name" value="HAMP domain-like"/>
    <property type="match status" value="1"/>
</dbReference>
<evidence type="ECO:0000256" key="7">
    <source>
        <dbReference type="ARBA" id="ARBA00022692"/>
    </source>
</evidence>
<dbReference type="OrthoDB" id="9810730at2"/>
<dbReference type="Gene3D" id="3.30.565.10">
    <property type="entry name" value="Histidine kinase-like ATPase, C-terminal domain"/>
    <property type="match status" value="1"/>
</dbReference>
<feature type="coiled-coil region" evidence="17">
    <location>
        <begin position="256"/>
        <end position="287"/>
    </location>
</feature>
<keyword evidence="12 18" id="KW-1133">Transmembrane helix</keyword>
<keyword evidence="14 18" id="KW-0472">Membrane</keyword>
<evidence type="ECO:0000256" key="6">
    <source>
        <dbReference type="ARBA" id="ARBA00022679"/>
    </source>
</evidence>
<keyword evidence="8" id="KW-0547">Nucleotide-binding</keyword>
<dbReference type="PROSITE" id="PS50109">
    <property type="entry name" value="HIS_KIN"/>
    <property type="match status" value="1"/>
</dbReference>
<dbReference type="SMART" id="SM00448">
    <property type="entry name" value="REC"/>
    <property type="match status" value="1"/>
</dbReference>
<dbReference type="SMART" id="SM00304">
    <property type="entry name" value="HAMP"/>
    <property type="match status" value="1"/>
</dbReference>
<evidence type="ECO:0000256" key="11">
    <source>
        <dbReference type="ARBA" id="ARBA00022840"/>
    </source>
</evidence>
<evidence type="ECO:0000256" key="18">
    <source>
        <dbReference type="SAM" id="Phobius"/>
    </source>
</evidence>
<dbReference type="PROSITE" id="PS50885">
    <property type="entry name" value="HAMP"/>
    <property type="match status" value="1"/>
</dbReference>
<comment type="subcellular location">
    <subcellularLocation>
        <location evidence="2">Cell membrane</location>
        <topology evidence="2">Multi-pass membrane protein</topology>
    </subcellularLocation>
</comment>
<keyword evidence="17" id="KW-0175">Coiled coil</keyword>